<reference evidence="1" key="1">
    <citation type="submission" date="2019-10" db="EMBL/GenBank/DDBJ databases">
        <authorList>
            <person name="Zhang R."/>
            <person name="Pan Y."/>
            <person name="Wang J."/>
            <person name="Ma R."/>
            <person name="Yu S."/>
        </authorList>
    </citation>
    <scope>NUCLEOTIDE SEQUENCE</scope>
    <source>
        <strain evidence="1">LA-IB0</strain>
        <tissue evidence="1">Leaf</tissue>
    </source>
</reference>
<comment type="caution">
    <text evidence="1">The sequence shown here is derived from an EMBL/GenBank/DDBJ whole genome shotgun (WGS) entry which is preliminary data.</text>
</comment>
<gene>
    <name evidence="1" type="ORF">BUALT_Bualt03G0090200</name>
</gene>
<dbReference type="PANTHER" id="PTHR47005:SF5">
    <property type="entry name" value="HEAVY METAL TRANSPORT_DETOXIFICATION SUPERFAMILY PROTEIN"/>
    <property type="match status" value="1"/>
</dbReference>
<protein>
    <submittedName>
        <fullName evidence="1">Uncharacterized protein</fullName>
    </submittedName>
</protein>
<dbReference type="Proteomes" id="UP000826271">
    <property type="component" value="Unassembled WGS sequence"/>
</dbReference>
<sequence length="243" mass="25942">MCPTMITNASKPCGVIKNALNHHHKCQEPCLGQSAFLRRGTVPRHGLDLCRGAVPRHGLDLCRGAVPRHGLDLCRGAVYDVKANTVTITVMCCNPEKIRDKLCCMVAGVIKSIEIKEPPPKKLLPPPTHSVVPPRTCCGPCSEGRGGGPCYNGNVVPPRTCCGSCSEGRGGGPCYDGNVVPPRTCCGPCSQGYGDGPCYDGYRVPPPPQPCYDGYYGQGSRSCRPSRCDYYISVDNPQGCSIM</sequence>
<dbReference type="PANTHER" id="PTHR47005">
    <property type="entry name" value="HEAVY METAL TRANSPORT/DETOXIFICATION SUPERFAMILY PROTEIN"/>
    <property type="match status" value="1"/>
</dbReference>
<name>A0AAV6XS89_9LAMI</name>
<organism evidence="1 2">
    <name type="scientific">Buddleja alternifolia</name>
    <dbReference type="NCBI Taxonomy" id="168488"/>
    <lineage>
        <taxon>Eukaryota</taxon>
        <taxon>Viridiplantae</taxon>
        <taxon>Streptophyta</taxon>
        <taxon>Embryophyta</taxon>
        <taxon>Tracheophyta</taxon>
        <taxon>Spermatophyta</taxon>
        <taxon>Magnoliopsida</taxon>
        <taxon>eudicotyledons</taxon>
        <taxon>Gunneridae</taxon>
        <taxon>Pentapetalae</taxon>
        <taxon>asterids</taxon>
        <taxon>lamiids</taxon>
        <taxon>Lamiales</taxon>
        <taxon>Scrophulariaceae</taxon>
        <taxon>Buddlejeae</taxon>
        <taxon>Buddleja</taxon>
    </lineage>
</organism>
<proteinExistence type="predicted"/>
<accession>A0AAV6XS89</accession>
<evidence type="ECO:0000313" key="2">
    <source>
        <dbReference type="Proteomes" id="UP000826271"/>
    </source>
</evidence>
<keyword evidence="2" id="KW-1185">Reference proteome</keyword>
<dbReference type="EMBL" id="WHWC01000003">
    <property type="protein sequence ID" value="KAG8385871.1"/>
    <property type="molecule type" value="Genomic_DNA"/>
</dbReference>
<evidence type="ECO:0000313" key="1">
    <source>
        <dbReference type="EMBL" id="KAG8385871.1"/>
    </source>
</evidence>
<dbReference type="AlphaFoldDB" id="A0AAV6XS89"/>